<protein>
    <submittedName>
        <fullName evidence="2">Uncharacterized protein</fullName>
    </submittedName>
</protein>
<comment type="caution">
    <text evidence="2">The sequence shown here is derived from an EMBL/GenBank/DDBJ whole genome shotgun (WGS) entry which is preliminary data.</text>
</comment>
<feature type="region of interest" description="Disordered" evidence="1">
    <location>
        <begin position="206"/>
        <end position="318"/>
    </location>
</feature>
<organism evidence="2 3">
    <name type="scientific">Pyrus ussuriensis x Pyrus communis</name>
    <dbReference type="NCBI Taxonomy" id="2448454"/>
    <lineage>
        <taxon>Eukaryota</taxon>
        <taxon>Viridiplantae</taxon>
        <taxon>Streptophyta</taxon>
        <taxon>Embryophyta</taxon>
        <taxon>Tracheophyta</taxon>
        <taxon>Spermatophyta</taxon>
        <taxon>Magnoliopsida</taxon>
        <taxon>eudicotyledons</taxon>
        <taxon>Gunneridae</taxon>
        <taxon>Pentapetalae</taxon>
        <taxon>rosids</taxon>
        <taxon>fabids</taxon>
        <taxon>Rosales</taxon>
        <taxon>Rosaceae</taxon>
        <taxon>Amygdaloideae</taxon>
        <taxon>Maleae</taxon>
        <taxon>Pyrus</taxon>
    </lineage>
</organism>
<dbReference type="Proteomes" id="UP000327157">
    <property type="component" value="Chromosome 15"/>
</dbReference>
<sequence>MHHRLNDLHRPRAGLNSSIFFEERTVHSLGPAWTSRVLIAMENNMPTANWFTPNPYSVESGILTSKWFTHRKSFSLMTDESWLQWVDELEPIWKRKWMNNGIYKLIMLSKVTMITKLELLTTTLLFWNTGTNIFDFQMGTSVLHRYPWFSDQIFQDVFGEDASSLYKEKFMSCIQQKDLAWRVARQEAGSSHTTKNAEDFSELFEDSEAEAGPEVDKQTPRQARATVMESSESEPEERPTPQLALPEVTSSQASQATSWASPSASSKATARTEVPFPSIKVPSQASSKGSGNSHPPSASKVDPPQPSKATSPPLLLPEAPSSTQVYHIFFSRSAQGNSSSAVTRIPIPRPKKINTDATSASATFGLPLPILTEATSADAAFGGVRVIPPPFASILATTSLPELVREFGQIKTKLRSPRHHSESQLLQDARKVFREWMQMDFIASFSLKAL</sequence>
<gene>
    <name evidence="2" type="ORF">D8674_013638</name>
</gene>
<accession>A0A5N5GQC9</accession>
<proteinExistence type="predicted"/>
<name>A0A5N5GQC9_9ROSA</name>
<dbReference type="EMBL" id="SMOL01000401">
    <property type="protein sequence ID" value="KAB2617769.1"/>
    <property type="molecule type" value="Genomic_DNA"/>
</dbReference>
<reference evidence="3" key="2">
    <citation type="submission" date="2019-10" db="EMBL/GenBank/DDBJ databases">
        <title>A de novo genome assembly of a pear dwarfing rootstock.</title>
        <authorList>
            <person name="Wang F."/>
            <person name="Wang J."/>
            <person name="Li S."/>
            <person name="Zhang Y."/>
            <person name="Fang M."/>
            <person name="Ma L."/>
            <person name="Zhao Y."/>
            <person name="Jiang S."/>
        </authorList>
    </citation>
    <scope>NUCLEOTIDE SEQUENCE [LARGE SCALE GENOMIC DNA]</scope>
</reference>
<dbReference type="AlphaFoldDB" id="A0A5N5GQC9"/>
<feature type="compositionally biased region" description="Low complexity" evidence="1">
    <location>
        <begin position="249"/>
        <end position="269"/>
    </location>
</feature>
<keyword evidence="3" id="KW-1185">Reference proteome</keyword>
<evidence type="ECO:0000256" key="1">
    <source>
        <dbReference type="SAM" id="MobiDB-lite"/>
    </source>
</evidence>
<feature type="compositionally biased region" description="Polar residues" evidence="1">
    <location>
        <begin position="281"/>
        <end position="296"/>
    </location>
</feature>
<evidence type="ECO:0000313" key="2">
    <source>
        <dbReference type="EMBL" id="KAB2617769.1"/>
    </source>
</evidence>
<reference evidence="2 3" key="1">
    <citation type="submission" date="2019-09" db="EMBL/GenBank/DDBJ databases">
        <authorList>
            <person name="Ou C."/>
        </authorList>
    </citation>
    <scope>NUCLEOTIDE SEQUENCE [LARGE SCALE GENOMIC DNA]</scope>
    <source>
        <strain evidence="2">S2</strain>
        <tissue evidence="2">Leaf</tissue>
    </source>
</reference>
<reference evidence="2 3" key="3">
    <citation type="submission" date="2019-11" db="EMBL/GenBank/DDBJ databases">
        <title>A de novo genome assembly of a pear dwarfing rootstock.</title>
        <authorList>
            <person name="Wang F."/>
            <person name="Wang J."/>
            <person name="Li S."/>
            <person name="Zhang Y."/>
            <person name="Fang M."/>
            <person name="Ma L."/>
            <person name="Zhao Y."/>
            <person name="Jiang S."/>
        </authorList>
    </citation>
    <scope>NUCLEOTIDE SEQUENCE [LARGE SCALE GENOMIC DNA]</scope>
    <source>
        <strain evidence="2">S2</strain>
        <tissue evidence="2">Leaf</tissue>
    </source>
</reference>
<evidence type="ECO:0000313" key="3">
    <source>
        <dbReference type="Proteomes" id="UP000327157"/>
    </source>
</evidence>